<reference evidence="1 2" key="1">
    <citation type="submission" date="2023-03" db="EMBL/GenBank/DDBJ databases">
        <title>High recombination rates correlate with genetic variation in Cardiocondyla obscurior ants.</title>
        <authorList>
            <person name="Errbii M."/>
        </authorList>
    </citation>
    <scope>NUCLEOTIDE SEQUENCE [LARGE SCALE GENOMIC DNA]</scope>
    <source>
        <strain evidence="1">Alpha-2009</strain>
        <tissue evidence="1">Whole body</tissue>
    </source>
</reference>
<gene>
    <name evidence="1" type="ORF">PUN28_009401</name>
</gene>
<organism evidence="1 2">
    <name type="scientific">Cardiocondyla obscurior</name>
    <dbReference type="NCBI Taxonomy" id="286306"/>
    <lineage>
        <taxon>Eukaryota</taxon>
        <taxon>Metazoa</taxon>
        <taxon>Ecdysozoa</taxon>
        <taxon>Arthropoda</taxon>
        <taxon>Hexapoda</taxon>
        <taxon>Insecta</taxon>
        <taxon>Pterygota</taxon>
        <taxon>Neoptera</taxon>
        <taxon>Endopterygota</taxon>
        <taxon>Hymenoptera</taxon>
        <taxon>Apocrita</taxon>
        <taxon>Aculeata</taxon>
        <taxon>Formicoidea</taxon>
        <taxon>Formicidae</taxon>
        <taxon>Myrmicinae</taxon>
        <taxon>Cardiocondyla</taxon>
    </lineage>
</organism>
<protein>
    <submittedName>
        <fullName evidence="1">Uncharacterized protein</fullName>
    </submittedName>
</protein>
<dbReference type="AlphaFoldDB" id="A0AAW2FV77"/>
<proteinExistence type="predicted"/>
<dbReference type="EMBL" id="JADYXP020000008">
    <property type="protein sequence ID" value="KAL0118706.1"/>
    <property type="molecule type" value="Genomic_DNA"/>
</dbReference>
<evidence type="ECO:0000313" key="2">
    <source>
        <dbReference type="Proteomes" id="UP001430953"/>
    </source>
</evidence>
<name>A0AAW2FV77_9HYME</name>
<dbReference type="Proteomes" id="UP001430953">
    <property type="component" value="Unassembled WGS sequence"/>
</dbReference>
<comment type="caution">
    <text evidence="1">The sequence shown here is derived from an EMBL/GenBank/DDBJ whole genome shotgun (WGS) entry which is preliminary data.</text>
</comment>
<accession>A0AAW2FV77</accession>
<keyword evidence="2" id="KW-1185">Reference proteome</keyword>
<evidence type="ECO:0000313" key="1">
    <source>
        <dbReference type="EMBL" id="KAL0118706.1"/>
    </source>
</evidence>
<sequence>MRRDETRHGATRRDAHFLLFRRARRYAIDPRLPTISIEIRPFADLLCGRGYRILYLPTTHPLLRRRRHRRRRGWLAGPPVRRSFAIANGGLHRSGLSVYVPRRQANPEGSWRAQVHVHVPMRRRPPTAAVAITYTQAACRDAATLPGPDTRLLSSFSLSPPRCSPSLYPSYASNGRTKAGEIPWGPRGVRTDVSLSLRICRARTTAAVARRSEQASRTVIIHSREPNIRRHTFASGSHRWTEPTGTA</sequence>